<name>A0A0S3T212_PHAAN</name>
<dbReference type="AlphaFoldDB" id="A0A0S3T212"/>
<accession>A0A0S3T212</accession>
<organism evidence="1 2">
    <name type="scientific">Vigna angularis var. angularis</name>
    <dbReference type="NCBI Taxonomy" id="157739"/>
    <lineage>
        <taxon>Eukaryota</taxon>
        <taxon>Viridiplantae</taxon>
        <taxon>Streptophyta</taxon>
        <taxon>Embryophyta</taxon>
        <taxon>Tracheophyta</taxon>
        <taxon>Spermatophyta</taxon>
        <taxon>Magnoliopsida</taxon>
        <taxon>eudicotyledons</taxon>
        <taxon>Gunneridae</taxon>
        <taxon>Pentapetalae</taxon>
        <taxon>rosids</taxon>
        <taxon>fabids</taxon>
        <taxon>Fabales</taxon>
        <taxon>Fabaceae</taxon>
        <taxon>Papilionoideae</taxon>
        <taxon>50 kb inversion clade</taxon>
        <taxon>NPAAA clade</taxon>
        <taxon>indigoferoid/millettioid clade</taxon>
        <taxon>Phaseoleae</taxon>
        <taxon>Vigna</taxon>
    </lineage>
</organism>
<evidence type="ECO:0000313" key="2">
    <source>
        <dbReference type="Proteomes" id="UP000291084"/>
    </source>
</evidence>
<protein>
    <submittedName>
        <fullName evidence="1">Uncharacterized protein</fullName>
    </submittedName>
</protein>
<reference evidence="1 2" key="1">
    <citation type="journal article" date="2015" name="Sci. Rep.">
        <title>The power of single molecule real-time sequencing technology in the de novo assembly of a eukaryotic genome.</title>
        <authorList>
            <person name="Sakai H."/>
            <person name="Naito K."/>
            <person name="Ogiso-Tanaka E."/>
            <person name="Takahashi Y."/>
            <person name="Iseki K."/>
            <person name="Muto C."/>
            <person name="Satou K."/>
            <person name="Teruya K."/>
            <person name="Shiroma A."/>
            <person name="Shimoji M."/>
            <person name="Hirano T."/>
            <person name="Itoh T."/>
            <person name="Kaga A."/>
            <person name="Tomooka N."/>
        </authorList>
    </citation>
    <scope>NUCLEOTIDE SEQUENCE [LARGE SCALE GENOMIC DNA]</scope>
    <source>
        <strain evidence="2">cv. Shumari</strain>
    </source>
</reference>
<dbReference type="Proteomes" id="UP000291084">
    <property type="component" value="Chromosome 10"/>
</dbReference>
<dbReference type="EMBL" id="AP015043">
    <property type="protein sequence ID" value="BAT99143.1"/>
    <property type="molecule type" value="Genomic_DNA"/>
</dbReference>
<proteinExistence type="predicted"/>
<feature type="non-terminal residue" evidence="1">
    <location>
        <position position="1"/>
    </location>
</feature>
<evidence type="ECO:0000313" key="1">
    <source>
        <dbReference type="EMBL" id="BAT99143.1"/>
    </source>
</evidence>
<sequence>IFFTINSHRREGYLAPRKEESSESLRNREERVREKFLVARRVEVLKGFGETNSEQEIKSGIEMKECRLEQYQ</sequence>
<keyword evidence="2" id="KW-1185">Reference proteome</keyword>
<gene>
    <name evidence="1" type="primary">Vigan.10G053400</name>
    <name evidence="1" type="ORF">VIGAN_10053400</name>
</gene>